<dbReference type="Proteomes" id="UP000028582">
    <property type="component" value="Unassembled WGS sequence"/>
</dbReference>
<dbReference type="AlphaFoldDB" id="A0A080ZF33"/>
<comment type="caution">
    <text evidence="1">The sequence shown here is derived from an EMBL/GenBank/DDBJ whole genome shotgun (WGS) entry which is preliminary data.</text>
</comment>
<name>A0A080ZF33_PHYNI</name>
<accession>A0A080ZF33</accession>
<dbReference type="EMBL" id="ANJA01003210">
    <property type="protein sequence ID" value="ETO65244.1"/>
    <property type="molecule type" value="Genomic_DNA"/>
</dbReference>
<reference evidence="1 2" key="1">
    <citation type="submission" date="2013-11" db="EMBL/GenBank/DDBJ databases">
        <title>The Genome Sequence of Phytophthora parasitica P1976.</title>
        <authorList>
            <consortium name="The Broad Institute Genomics Platform"/>
            <person name="Russ C."/>
            <person name="Tyler B."/>
            <person name="Panabieres F."/>
            <person name="Shan W."/>
            <person name="Tripathy S."/>
            <person name="Grunwald N."/>
            <person name="Machado M."/>
            <person name="Johnson C.S."/>
            <person name="Walker B."/>
            <person name="Young S."/>
            <person name="Zeng Q."/>
            <person name="Gargeya S."/>
            <person name="Fitzgerald M."/>
            <person name="Haas B."/>
            <person name="Abouelleil A."/>
            <person name="Allen A.W."/>
            <person name="Alvarado L."/>
            <person name="Arachchi H.M."/>
            <person name="Berlin A.M."/>
            <person name="Chapman S.B."/>
            <person name="Gainer-Dewar J."/>
            <person name="Goldberg J."/>
            <person name="Griggs A."/>
            <person name="Gujja S."/>
            <person name="Hansen M."/>
            <person name="Howarth C."/>
            <person name="Imamovic A."/>
            <person name="Ireland A."/>
            <person name="Larimer J."/>
            <person name="McCowan C."/>
            <person name="Murphy C."/>
            <person name="Pearson M."/>
            <person name="Poon T.W."/>
            <person name="Priest M."/>
            <person name="Roberts A."/>
            <person name="Saif S."/>
            <person name="Shea T."/>
            <person name="Sisk P."/>
            <person name="Sykes S."/>
            <person name="Wortman J."/>
            <person name="Nusbaum C."/>
            <person name="Birren B."/>
        </authorList>
    </citation>
    <scope>NUCLEOTIDE SEQUENCE [LARGE SCALE GENOMIC DNA]</scope>
    <source>
        <strain evidence="1 2">P1976</strain>
    </source>
</reference>
<gene>
    <name evidence="1" type="ORF">F444_17428</name>
</gene>
<evidence type="ECO:0000313" key="1">
    <source>
        <dbReference type="EMBL" id="ETO65244.1"/>
    </source>
</evidence>
<evidence type="ECO:0000313" key="2">
    <source>
        <dbReference type="Proteomes" id="UP000028582"/>
    </source>
</evidence>
<proteinExistence type="predicted"/>
<sequence length="160" mass="18007">MTPYSLYSNRVYCVRLKSRFRSKVSRVRTRPAPKNAKVFHERSTSADVGLSPVQTALPSEQMSKSSPMSKLPHEFHETSLWVDQMVICAMARVALGETQPWDSYQRGQSHEYISKSCKFCVFRGMRGCNVAESKRGIGQEPSRLRGGYFRVGSPLLGGGR</sequence>
<protein>
    <submittedName>
        <fullName evidence="1">Uncharacterized protein</fullName>
    </submittedName>
</protein>
<organism evidence="1 2">
    <name type="scientific">Phytophthora nicotianae P1976</name>
    <dbReference type="NCBI Taxonomy" id="1317066"/>
    <lineage>
        <taxon>Eukaryota</taxon>
        <taxon>Sar</taxon>
        <taxon>Stramenopiles</taxon>
        <taxon>Oomycota</taxon>
        <taxon>Peronosporomycetes</taxon>
        <taxon>Peronosporales</taxon>
        <taxon>Peronosporaceae</taxon>
        <taxon>Phytophthora</taxon>
    </lineage>
</organism>